<organism evidence="1 2">
    <name type="scientific">Racocetra persica</name>
    <dbReference type="NCBI Taxonomy" id="160502"/>
    <lineage>
        <taxon>Eukaryota</taxon>
        <taxon>Fungi</taxon>
        <taxon>Fungi incertae sedis</taxon>
        <taxon>Mucoromycota</taxon>
        <taxon>Glomeromycotina</taxon>
        <taxon>Glomeromycetes</taxon>
        <taxon>Diversisporales</taxon>
        <taxon>Gigasporaceae</taxon>
        <taxon>Racocetra</taxon>
    </lineage>
</organism>
<sequence length="132" mass="14903">LGIFTEGNKADLVQRLKEYQTNELCEKNVDGMKFTNDEADNESVISDLNTETTKMLNPETQTLRELLQKNKRLLHAALSSVFPQDTAETADNPQQTNKTKKQKLQAEEEDNSDPLIESIVRVSKIGKCHAKL</sequence>
<dbReference type="EMBL" id="CAJVQC010045418">
    <property type="protein sequence ID" value="CAG8781276.1"/>
    <property type="molecule type" value="Genomic_DNA"/>
</dbReference>
<dbReference type="Proteomes" id="UP000789920">
    <property type="component" value="Unassembled WGS sequence"/>
</dbReference>
<gene>
    <name evidence="1" type="ORF">RPERSI_LOCUS17622</name>
</gene>
<keyword evidence="2" id="KW-1185">Reference proteome</keyword>
<comment type="caution">
    <text evidence="1">The sequence shown here is derived from an EMBL/GenBank/DDBJ whole genome shotgun (WGS) entry which is preliminary data.</text>
</comment>
<protein>
    <submittedName>
        <fullName evidence="1">517_t:CDS:1</fullName>
    </submittedName>
</protein>
<proteinExistence type="predicted"/>
<accession>A0ACA9R8V6</accession>
<feature type="non-terminal residue" evidence="1">
    <location>
        <position position="1"/>
    </location>
</feature>
<evidence type="ECO:0000313" key="2">
    <source>
        <dbReference type="Proteomes" id="UP000789920"/>
    </source>
</evidence>
<name>A0ACA9R8V6_9GLOM</name>
<reference evidence="1" key="1">
    <citation type="submission" date="2021-06" db="EMBL/GenBank/DDBJ databases">
        <authorList>
            <person name="Kallberg Y."/>
            <person name="Tangrot J."/>
            <person name="Rosling A."/>
        </authorList>
    </citation>
    <scope>NUCLEOTIDE SEQUENCE</scope>
    <source>
        <strain evidence="1">MA461A</strain>
    </source>
</reference>
<evidence type="ECO:0000313" key="1">
    <source>
        <dbReference type="EMBL" id="CAG8781276.1"/>
    </source>
</evidence>